<dbReference type="Pfam" id="PF06314">
    <property type="entry name" value="ADC"/>
    <property type="match status" value="1"/>
</dbReference>
<dbReference type="InterPro" id="IPR023375">
    <property type="entry name" value="ADC_dom_sf"/>
</dbReference>
<name>A0A381QP47_9ZZZZ</name>
<organism evidence="1">
    <name type="scientific">marine metagenome</name>
    <dbReference type="NCBI Taxonomy" id="408172"/>
    <lineage>
        <taxon>unclassified sequences</taxon>
        <taxon>metagenomes</taxon>
        <taxon>ecological metagenomes</taxon>
    </lineage>
</organism>
<proteinExistence type="predicted"/>
<dbReference type="EMBL" id="UINC01001382">
    <property type="protein sequence ID" value="SUZ79303.1"/>
    <property type="molecule type" value="Genomic_DNA"/>
</dbReference>
<dbReference type="InterPro" id="IPR010451">
    <property type="entry name" value="Acetoacetate_decarboxylase"/>
</dbReference>
<evidence type="ECO:0008006" key="2">
    <source>
        <dbReference type="Google" id="ProtNLM"/>
    </source>
</evidence>
<dbReference type="AlphaFoldDB" id="A0A381QP47"/>
<evidence type="ECO:0000313" key="1">
    <source>
        <dbReference type="EMBL" id="SUZ79303.1"/>
    </source>
</evidence>
<dbReference type="GO" id="GO:0016829">
    <property type="term" value="F:lyase activity"/>
    <property type="evidence" value="ECO:0007669"/>
    <property type="project" value="InterPro"/>
</dbReference>
<sequence>MPLKGFLFPRTATGTASLLPDTPWHYSGAMLTLEYRTDPDAIRELLPDGIEPADEDPGAVAVIWADWQSCSDSFEELLDPVRAQYMEAFVVVRCKYRGQHYSRCVYIWVDKDYAMVRGHHQGYPKKLASIHMTRPVSVGNAGPRLETGGRFGATVAANDRRLIEASFEITDTCEGAGFVNGLPMLHSRLMPAMEGDGSDSLNELVTMSAYQSEVGRSFKGTFDIQLFDSPTEELTRLQPQELIAGYWREISFSWKSGTTLSRENLPEI</sequence>
<protein>
    <recommendedName>
        <fullName evidence="2">Acetoacetate decarboxylase</fullName>
    </recommendedName>
</protein>
<gene>
    <name evidence="1" type="ORF">METZ01_LOCUS32157</name>
</gene>
<accession>A0A381QP47</accession>
<reference evidence="1" key="1">
    <citation type="submission" date="2018-05" db="EMBL/GenBank/DDBJ databases">
        <authorList>
            <person name="Lanie J.A."/>
            <person name="Ng W.-L."/>
            <person name="Kazmierczak K.M."/>
            <person name="Andrzejewski T.M."/>
            <person name="Davidsen T.M."/>
            <person name="Wayne K.J."/>
            <person name="Tettelin H."/>
            <person name="Glass J.I."/>
            <person name="Rusch D."/>
            <person name="Podicherti R."/>
            <person name="Tsui H.-C.T."/>
            <person name="Winkler M.E."/>
        </authorList>
    </citation>
    <scope>NUCLEOTIDE SEQUENCE</scope>
</reference>
<dbReference type="Gene3D" id="2.40.400.10">
    <property type="entry name" value="Acetoacetate decarboxylase-like"/>
    <property type="match status" value="1"/>
</dbReference>
<dbReference type="SUPFAM" id="SSF160104">
    <property type="entry name" value="Acetoacetate decarboxylase-like"/>
    <property type="match status" value="1"/>
</dbReference>